<keyword evidence="1" id="KW-1133">Transmembrane helix</keyword>
<protein>
    <submittedName>
        <fullName evidence="2">Uncharacterized protein</fullName>
    </submittedName>
</protein>
<proteinExistence type="predicted"/>
<evidence type="ECO:0000313" key="2">
    <source>
        <dbReference type="EMBL" id="MCX2739040.1"/>
    </source>
</evidence>
<sequence>MAEINIERKKKTMWPWVILLLVIIALIAWALYELTNEPDEVEYEEVPATGMVVPAHTEHVPKSIAIV</sequence>
<feature type="transmembrane region" description="Helical" evidence="1">
    <location>
        <begin position="12"/>
        <end position="32"/>
    </location>
</feature>
<dbReference type="RefSeq" id="WP_266051098.1">
    <property type="nucleotide sequence ID" value="NZ_JAPFQO010000002.1"/>
</dbReference>
<comment type="caution">
    <text evidence="2">The sequence shown here is derived from an EMBL/GenBank/DDBJ whole genome shotgun (WGS) entry which is preliminary data.</text>
</comment>
<keyword evidence="1" id="KW-0472">Membrane</keyword>
<evidence type="ECO:0000313" key="3">
    <source>
        <dbReference type="Proteomes" id="UP001207228"/>
    </source>
</evidence>
<keyword evidence="3" id="KW-1185">Reference proteome</keyword>
<name>A0ABT3RBB2_9BACT</name>
<gene>
    <name evidence="2" type="ORF">OO017_03700</name>
</gene>
<accession>A0ABT3RBB2</accession>
<dbReference type="EMBL" id="JAPFQO010000002">
    <property type="protein sequence ID" value="MCX2739040.1"/>
    <property type="molecule type" value="Genomic_DNA"/>
</dbReference>
<reference evidence="2 3" key="1">
    <citation type="submission" date="2022-11" db="EMBL/GenBank/DDBJ databases">
        <title>The characterization of three novel Bacteroidetes species and genomic analysis of their roles in tidal elemental geochemical cycles.</title>
        <authorList>
            <person name="Ma K.-J."/>
        </authorList>
    </citation>
    <scope>NUCLEOTIDE SEQUENCE [LARGE SCALE GENOMIC DNA]</scope>
    <source>
        <strain evidence="2 3">M82</strain>
    </source>
</reference>
<dbReference type="Proteomes" id="UP001207228">
    <property type="component" value="Unassembled WGS sequence"/>
</dbReference>
<keyword evidence="1" id="KW-0812">Transmembrane</keyword>
<evidence type="ECO:0000256" key="1">
    <source>
        <dbReference type="SAM" id="Phobius"/>
    </source>
</evidence>
<organism evidence="2 3">
    <name type="scientific">Pontibacter anaerobius</name>
    <dbReference type="NCBI Taxonomy" id="2993940"/>
    <lineage>
        <taxon>Bacteria</taxon>
        <taxon>Pseudomonadati</taxon>
        <taxon>Bacteroidota</taxon>
        <taxon>Cytophagia</taxon>
        <taxon>Cytophagales</taxon>
        <taxon>Hymenobacteraceae</taxon>
        <taxon>Pontibacter</taxon>
    </lineage>
</organism>